<keyword evidence="1" id="KW-1133">Transmembrane helix</keyword>
<keyword evidence="3" id="KW-1185">Reference proteome</keyword>
<comment type="caution">
    <text evidence="2">The sequence shown here is derived from an EMBL/GenBank/DDBJ whole genome shotgun (WGS) entry which is preliminary data.</text>
</comment>
<evidence type="ECO:0008006" key="4">
    <source>
        <dbReference type="Google" id="ProtNLM"/>
    </source>
</evidence>
<proteinExistence type="predicted"/>
<keyword evidence="1" id="KW-0812">Transmembrane</keyword>
<feature type="transmembrane region" description="Helical" evidence="1">
    <location>
        <begin position="48"/>
        <end position="69"/>
    </location>
</feature>
<dbReference type="Proteomes" id="UP001595453">
    <property type="component" value="Unassembled WGS sequence"/>
</dbReference>
<feature type="transmembrane region" description="Helical" evidence="1">
    <location>
        <begin position="12"/>
        <end position="36"/>
    </location>
</feature>
<sequence>MEYSAKGRQLIMGIGGISIWQLLIILIIVLIPLLLFRPIAKKAGYSGWWALIMLVPIVNLIIVWVFAFAKWPAEKA</sequence>
<name>A0ABV7CL46_9GAMM</name>
<gene>
    <name evidence="2" type="ORF">ACFOEE_12740</name>
</gene>
<accession>A0ABV7CL46</accession>
<reference evidence="3" key="1">
    <citation type="journal article" date="2019" name="Int. J. Syst. Evol. Microbiol.">
        <title>The Global Catalogue of Microorganisms (GCM) 10K type strain sequencing project: providing services to taxonomists for standard genome sequencing and annotation.</title>
        <authorList>
            <consortium name="The Broad Institute Genomics Platform"/>
            <consortium name="The Broad Institute Genome Sequencing Center for Infectious Disease"/>
            <person name="Wu L."/>
            <person name="Ma J."/>
        </authorList>
    </citation>
    <scope>NUCLEOTIDE SEQUENCE [LARGE SCALE GENOMIC DNA]</scope>
    <source>
        <strain evidence="3">KCTC 42730</strain>
    </source>
</reference>
<evidence type="ECO:0000313" key="2">
    <source>
        <dbReference type="EMBL" id="MFC3033387.1"/>
    </source>
</evidence>
<protein>
    <recommendedName>
        <fullName evidence="4">DUF805 domain-containing protein</fullName>
    </recommendedName>
</protein>
<keyword evidence="1" id="KW-0472">Membrane</keyword>
<evidence type="ECO:0000313" key="3">
    <source>
        <dbReference type="Proteomes" id="UP001595453"/>
    </source>
</evidence>
<dbReference type="RefSeq" id="WP_377124821.1">
    <property type="nucleotide sequence ID" value="NZ_JBHRSD010000022.1"/>
</dbReference>
<evidence type="ECO:0000256" key="1">
    <source>
        <dbReference type="SAM" id="Phobius"/>
    </source>
</evidence>
<organism evidence="2 3">
    <name type="scientific">Pseudoalteromonas fenneropenaei</name>
    <dbReference type="NCBI Taxonomy" id="1737459"/>
    <lineage>
        <taxon>Bacteria</taxon>
        <taxon>Pseudomonadati</taxon>
        <taxon>Pseudomonadota</taxon>
        <taxon>Gammaproteobacteria</taxon>
        <taxon>Alteromonadales</taxon>
        <taxon>Pseudoalteromonadaceae</taxon>
        <taxon>Pseudoalteromonas</taxon>
    </lineage>
</organism>
<dbReference type="EMBL" id="JBHRSD010000022">
    <property type="protein sequence ID" value="MFC3033387.1"/>
    <property type="molecule type" value="Genomic_DNA"/>
</dbReference>